<dbReference type="EMBL" id="WIVU01000022">
    <property type="protein sequence ID" value="MQU06567.1"/>
    <property type="molecule type" value="Genomic_DNA"/>
</dbReference>
<evidence type="ECO:0000313" key="9">
    <source>
        <dbReference type="Proteomes" id="UP000470186"/>
    </source>
</evidence>
<feature type="chain" id="PRO_5044544123" evidence="1">
    <location>
        <begin position="20"/>
        <end position="140"/>
    </location>
</feature>
<dbReference type="Proteomes" id="UP000447574">
    <property type="component" value="Unassembled WGS sequence"/>
</dbReference>
<evidence type="ECO:0000259" key="2">
    <source>
        <dbReference type="Pfam" id="PF14467"/>
    </source>
</evidence>
<dbReference type="Proteomes" id="UP000466863">
    <property type="component" value="Unassembled WGS sequence"/>
</dbReference>
<reference evidence="7 8" key="1">
    <citation type="submission" date="2019-10" db="EMBL/GenBank/DDBJ databases">
        <title>Evaluation of single-gene subtyping targets for Pseudomonas.</title>
        <authorList>
            <person name="Reichler S.J."/>
            <person name="Orsi R.H."/>
            <person name="Wiedmann M."/>
            <person name="Martin N.H."/>
            <person name="Murphy S.I."/>
        </authorList>
    </citation>
    <scope>NUCLEOTIDE SEQUENCE [LARGE SCALE GENOMIC DNA]</scope>
    <source>
        <strain evidence="4 10">FSL R10-1637</strain>
        <strain evidence="6 8">FSL R10-1876</strain>
        <strain evidence="5 9">FSL R10-2107</strain>
        <strain evidence="3 7">FSL R10-2932</strain>
    </source>
</reference>
<dbReference type="EMBL" id="WIWF01000179">
    <property type="protein sequence ID" value="MQT77694.1"/>
    <property type="molecule type" value="Genomic_DNA"/>
</dbReference>
<feature type="domain" description="DUF4426" evidence="2">
    <location>
        <begin position="24"/>
        <end position="136"/>
    </location>
</feature>
<accession>A0A0J6JKQ1</accession>
<evidence type="ECO:0000313" key="3">
    <source>
        <dbReference type="EMBL" id="MQT77694.1"/>
    </source>
</evidence>
<evidence type="ECO:0000313" key="4">
    <source>
        <dbReference type="EMBL" id="MQU06567.1"/>
    </source>
</evidence>
<evidence type="ECO:0000313" key="6">
    <source>
        <dbReference type="EMBL" id="MQU43436.1"/>
    </source>
</evidence>
<dbReference type="AlphaFoldDB" id="A0A0J6JKQ1"/>
<dbReference type="EMBL" id="WIVV01000054">
    <property type="protein sequence ID" value="MQU43436.1"/>
    <property type="molecule type" value="Genomic_DNA"/>
</dbReference>
<sequence>MGRIGLLLLSMCFAVQAMAAGATQVGGTVVNYNAFMTNFLSPEITARYGLQRSDQLGALNFNLSKDDQKIASTIKGTYRETGDKKAKPLTFKQVINDQGAIDYFAQFPVQPAKVYVFAIELKVNGETKDIEFSQEVAPLQ</sequence>
<evidence type="ECO:0000313" key="8">
    <source>
        <dbReference type="Proteomes" id="UP000466863"/>
    </source>
</evidence>
<dbReference type="Proteomes" id="UP000470186">
    <property type="component" value="Unassembled WGS sequence"/>
</dbReference>
<feature type="signal peptide" evidence="1">
    <location>
        <begin position="1"/>
        <end position="19"/>
    </location>
</feature>
<dbReference type="InterPro" id="IPR025218">
    <property type="entry name" value="DUF4426"/>
</dbReference>
<evidence type="ECO:0000313" key="7">
    <source>
        <dbReference type="Proteomes" id="UP000447574"/>
    </source>
</evidence>
<dbReference type="EMBL" id="WIVX01000208">
    <property type="protein sequence ID" value="MQU34699.1"/>
    <property type="molecule type" value="Genomic_DNA"/>
</dbReference>
<evidence type="ECO:0000256" key="1">
    <source>
        <dbReference type="SAM" id="SignalP"/>
    </source>
</evidence>
<accession>A0A0J6I771</accession>
<evidence type="ECO:0000313" key="10">
    <source>
        <dbReference type="Proteomes" id="UP000478064"/>
    </source>
</evidence>
<dbReference type="Gene3D" id="2.60.40.3340">
    <property type="entry name" value="Domain of unknown function DUF4426"/>
    <property type="match status" value="1"/>
</dbReference>
<proteinExistence type="predicted"/>
<comment type="caution">
    <text evidence="4">The sequence shown here is derived from an EMBL/GenBank/DDBJ whole genome shotgun (WGS) entry which is preliminary data.</text>
</comment>
<dbReference type="Proteomes" id="UP000478064">
    <property type="component" value="Unassembled WGS sequence"/>
</dbReference>
<dbReference type="STRING" id="1608996.TU84_16910"/>
<name>A0A0J6JKQ1_9PSED</name>
<protein>
    <submittedName>
        <fullName evidence="4">DUF4426 domain-containing protein</fullName>
    </submittedName>
</protein>
<evidence type="ECO:0000313" key="5">
    <source>
        <dbReference type="EMBL" id="MQU34699.1"/>
    </source>
</evidence>
<organism evidence="4 10">
    <name type="scientific">Pseudomonas helleri</name>
    <dbReference type="NCBI Taxonomy" id="1608996"/>
    <lineage>
        <taxon>Bacteria</taxon>
        <taxon>Pseudomonadati</taxon>
        <taxon>Pseudomonadota</taxon>
        <taxon>Gammaproteobacteria</taxon>
        <taxon>Pseudomonadales</taxon>
        <taxon>Pseudomonadaceae</taxon>
        <taxon>Pseudomonas</taxon>
    </lineage>
</organism>
<keyword evidence="9" id="KW-1185">Reference proteome</keyword>
<keyword evidence="1" id="KW-0732">Signal</keyword>
<dbReference type="Pfam" id="PF14467">
    <property type="entry name" value="DUF4426"/>
    <property type="match status" value="1"/>
</dbReference>
<gene>
    <name evidence="4" type="ORF">GHO27_12800</name>
    <name evidence="6" type="ORF">GHO28_13105</name>
    <name evidence="5" type="ORF">GHO30_25545</name>
    <name evidence="3" type="ORF">GHO37_25915</name>
</gene>
<dbReference type="RefSeq" id="WP_048370974.1">
    <property type="nucleotide sequence ID" value="NZ_JAZHWN010000022.1"/>
</dbReference>
<dbReference type="OrthoDB" id="8563353at2"/>